<keyword evidence="7 11" id="KW-0238">DNA-binding</keyword>
<comment type="catalytic activity">
    <reaction evidence="9 11">
        <text>ATP + H2O = ADP + phosphate + H(+)</text>
        <dbReference type="Rhea" id="RHEA:13065"/>
        <dbReference type="ChEBI" id="CHEBI:15377"/>
        <dbReference type="ChEBI" id="CHEBI:15378"/>
        <dbReference type="ChEBI" id="CHEBI:30616"/>
        <dbReference type="ChEBI" id="CHEBI:43474"/>
        <dbReference type="ChEBI" id="CHEBI:456216"/>
    </reaction>
</comment>
<dbReference type="HAMAP" id="MF_00848">
    <property type="entry name" value="Uup"/>
    <property type="match status" value="1"/>
</dbReference>
<evidence type="ECO:0000256" key="6">
    <source>
        <dbReference type="ARBA" id="ARBA00022840"/>
    </source>
</evidence>
<dbReference type="GO" id="GO:0043022">
    <property type="term" value="F:ribosome binding"/>
    <property type="evidence" value="ECO:0007669"/>
    <property type="project" value="UniProtKB-UniRule"/>
</dbReference>
<dbReference type="PROSITE" id="PS00211">
    <property type="entry name" value="ABC_TRANSPORTER_1"/>
    <property type="match status" value="2"/>
</dbReference>
<dbReference type="SUPFAM" id="SSF52540">
    <property type="entry name" value="P-loop containing nucleoside triphosphate hydrolases"/>
    <property type="match status" value="2"/>
</dbReference>
<dbReference type="PANTHER" id="PTHR42855:SF1">
    <property type="entry name" value="ABC TRANSPORTER DOMAIN-CONTAINING PROTEIN"/>
    <property type="match status" value="1"/>
</dbReference>
<evidence type="ECO:0000256" key="10">
    <source>
        <dbReference type="ARBA" id="ARBA00061478"/>
    </source>
</evidence>
<evidence type="ECO:0000256" key="4">
    <source>
        <dbReference type="ARBA" id="ARBA00022763"/>
    </source>
</evidence>
<protein>
    <recommendedName>
        <fullName evidence="11">ATP-binding protein Uup</fullName>
        <ecNumber evidence="11">3.6.1.-</ecNumber>
    </recommendedName>
</protein>
<evidence type="ECO:0000256" key="3">
    <source>
        <dbReference type="ARBA" id="ARBA00022741"/>
    </source>
</evidence>
<dbReference type="PROSITE" id="PS50893">
    <property type="entry name" value="ABC_TRANSPORTER_2"/>
    <property type="match status" value="2"/>
</dbReference>
<feature type="domain" description="ABC transporter" evidence="12">
    <location>
        <begin position="340"/>
        <end position="559"/>
    </location>
</feature>
<dbReference type="FunFam" id="3.40.50.300:FF:000309">
    <property type="entry name" value="ABC transporter ATP-binding protein"/>
    <property type="match status" value="1"/>
</dbReference>
<dbReference type="GO" id="GO:0003677">
    <property type="term" value="F:DNA binding"/>
    <property type="evidence" value="ECO:0007669"/>
    <property type="project" value="UniProtKB-UniRule"/>
</dbReference>
<dbReference type="InterPro" id="IPR043686">
    <property type="entry name" value="Uup"/>
</dbReference>
<keyword evidence="8 11" id="KW-0234">DNA repair</keyword>
<feature type="domain" description="ABC transporter" evidence="12">
    <location>
        <begin position="29"/>
        <end position="273"/>
    </location>
</feature>
<reference evidence="13" key="1">
    <citation type="submission" date="2016-03" db="EMBL/GenBank/DDBJ databases">
        <authorList>
            <person name="Ploux O."/>
        </authorList>
    </citation>
    <scope>NUCLEOTIDE SEQUENCE</scope>
    <source>
        <strain evidence="13">UC10</strain>
    </source>
</reference>
<dbReference type="InterPro" id="IPR051309">
    <property type="entry name" value="ABCF_ATPase"/>
</dbReference>
<keyword evidence="4 11" id="KW-0227">DNA damage</keyword>
<evidence type="ECO:0000256" key="8">
    <source>
        <dbReference type="ARBA" id="ARBA00023204"/>
    </source>
</evidence>
<comment type="similarity">
    <text evidence="10 11">Belongs to the ABC transporter superfamily. ABCF family. Uup subfamily.</text>
</comment>
<dbReference type="InterPro" id="IPR037118">
    <property type="entry name" value="Val-tRNA_synth_C_sf"/>
</dbReference>
<keyword evidence="5 11" id="KW-0378">Hydrolase</keyword>
<dbReference type="EC" id="3.6.1.-" evidence="11"/>
<accession>A0A1Y5Q0L3</accession>
<dbReference type="Pfam" id="PF16326">
    <property type="entry name" value="ABC_tran_CTD"/>
    <property type="match status" value="1"/>
</dbReference>
<organism evidence="13">
    <name type="scientific">uncultured Stenotrophomonas sp</name>
    <dbReference type="NCBI Taxonomy" id="165438"/>
    <lineage>
        <taxon>Bacteria</taxon>
        <taxon>Pseudomonadati</taxon>
        <taxon>Pseudomonadota</taxon>
        <taxon>Gammaproteobacteria</taxon>
        <taxon>Lysobacterales</taxon>
        <taxon>Lysobacteraceae</taxon>
        <taxon>Stenotrophomonas</taxon>
        <taxon>environmental samples</taxon>
    </lineage>
</organism>
<dbReference type="GO" id="GO:0006281">
    <property type="term" value="P:DNA repair"/>
    <property type="evidence" value="ECO:0007669"/>
    <property type="project" value="UniProtKB-KW"/>
</dbReference>
<keyword evidence="1 11" id="KW-0963">Cytoplasm</keyword>
<evidence type="ECO:0000256" key="11">
    <source>
        <dbReference type="HAMAP-Rule" id="MF_00848"/>
    </source>
</evidence>
<dbReference type="InterPro" id="IPR003439">
    <property type="entry name" value="ABC_transporter-like_ATP-bd"/>
</dbReference>
<dbReference type="Pfam" id="PF12848">
    <property type="entry name" value="ABC_tran_Xtn"/>
    <property type="match status" value="1"/>
</dbReference>
<evidence type="ECO:0000256" key="2">
    <source>
        <dbReference type="ARBA" id="ARBA00022737"/>
    </source>
</evidence>
<dbReference type="Gene3D" id="1.10.287.380">
    <property type="entry name" value="Valyl-tRNA synthetase, C-terminal domain"/>
    <property type="match status" value="1"/>
</dbReference>
<dbReference type="EMBL" id="FLTS01000001">
    <property type="protein sequence ID" value="SBV35793.1"/>
    <property type="molecule type" value="Genomic_DNA"/>
</dbReference>
<proteinExistence type="inferred from homology"/>
<keyword evidence="2 11" id="KW-0677">Repeat</keyword>
<dbReference type="InterPro" id="IPR027417">
    <property type="entry name" value="P-loop_NTPase"/>
</dbReference>
<dbReference type="InterPro" id="IPR017871">
    <property type="entry name" value="ABC_transporter-like_CS"/>
</dbReference>
<dbReference type="GO" id="GO:0005737">
    <property type="term" value="C:cytoplasm"/>
    <property type="evidence" value="ECO:0007669"/>
    <property type="project" value="UniProtKB-SubCell"/>
</dbReference>
<dbReference type="Gene3D" id="3.40.50.300">
    <property type="entry name" value="P-loop containing nucleotide triphosphate hydrolases"/>
    <property type="match status" value="2"/>
</dbReference>
<evidence type="ECO:0000256" key="7">
    <source>
        <dbReference type="ARBA" id="ARBA00023125"/>
    </source>
</evidence>
<gene>
    <name evidence="13" type="primary">uup-A</name>
    <name evidence="11" type="synonym">uup</name>
    <name evidence="13" type="ORF">STPYR_10723</name>
</gene>
<keyword evidence="6 11" id="KW-0067">ATP-binding</keyword>
<comment type="subcellular location">
    <subcellularLocation>
        <location evidence="11">Cytoplasm</location>
    </subcellularLocation>
    <text evidence="11">Associates with ribosomes.</text>
</comment>
<evidence type="ECO:0000256" key="1">
    <source>
        <dbReference type="ARBA" id="ARBA00022490"/>
    </source>
</evidence>
<sequence>MRAAENPVGGGSPDLRCRRSPYNARMPLITLQNVDYSVGGPLLLEKTELSIDAGERIALIGRNGAGKSTLMKLMAGELKPDDGEVRVQQGVRVARLEQEVPHGAAGSVFDVVADGLGELGHWLAEFHHLSHAEVFDGEAMGKVQAKIDAADGWALDQRVAETLTKLELDGDAEFGRLSGGMKRRVLLARALVAGPDVLLLDEPTNHLDIEAIDWLEGFLKGWNGCVVFVTHDRRFLRALATRIVEIDRGQVTSWPGDWENYERRREERLNAQAQENARFDKLLAQEEVWIRQGIKARRTRDEGRVRRLKAMRNERSQRRELGGNVKLEAAGAENSGKKVIDIKNISFAFGERVMVRDFETTILRGDRIGLIGPNGSGKTTLLKLLLGELQPDSGEVRLGTNLQIAYFDQYRATLREDWSAIENVAEGADFIDLNGKRKHVHAYLQDFLFTPERARAPITRLSGGERNRLLLAKLFAQPSNLLVMDEPTNDLDVETLELLEELLGDYTGTLLLVSHDRDFLDNVVTSTLVLEGEGRVGDYIGGYSDSLRQRPAAAMSGMAVAKASATATPVAASAAVQAEVSPGKRKLSYKDARELEQLPAKIEKLELDVEGLTGAMNDPAFYTRSSAEVTAHTQQLAKVQAELDAAYARWEELDG</sequence>
<feature type="binding site" evidence="11">
    <location>
        <begin position="61"/>
        <end position="68"/>
    </location>
    <ligand>
        <name>ATP</name>
        <dbReference type="ChEBI" id="CHEBI:30616"/>
        <label>1</label>
    </ligand>
</feature>
<dbReference type="Pfam" id="PF00005">
    <property type="entry name" value="ABC_tran"/>
    <property type="match status" value="2"/>
</dbReference>
<feature type="binding site" evidence="11">
    <location>
        <begin position="372"/>
        <end position="379"/>
    </location>
    <ligand>
        <name>ATP</name>
        <dbReference type="ChEBI" id="CHEBI:30616"/>
        <label>2</label>
    </ligand>
</feature>
<dbReference type="InterPro" id="IPR032781">
    <property type="entry name" value="ABC_tran_Xtn"/>
</dbReference>
<comment type="function">
    <text evidence="11">Probably plays a role in ribosome assembly or function. May be involved in resolution of branched DNA intermediates that result from template switching in postreplication gaps. Binds DNA and has ATPase activity.</text>
</comment>
<dbReference type="FunFam" id="3.40.50.300:FF:000011">
    <property type="entry name" value="Putative ABC transporter ATP-binding component"/>
    <property type="match status" value="1"/>
</dbReference>
<dbReference type="InterPro" id="IPR032524">
    <property type="entry name" value="ABC_tran_C"/>
</dbReference>
<keyword evidence="3 11" id="KW-0547">Nucleotide-binding</keyword>
<dbReference type="CDD" id="cd03221">
    <property type="entry name" value="ABCF_EF-3"/>
    <property type="match status" value="2"/>
</dbReference>
<evidence type="ECO:0000259" key="12">
    <source>
        <dbReference type="PROSITE" id="PS50893"/>
    </source>
</evidence>
<evidence type="ECO:0000256" key="9">
    <source>
        <dbReference type="ARBA" id="ARBA00049360"/>
    </source>
</evidence>
<evidence type="ECO:0000256" key="5">
    <source>
        <dbReference type="ARBA" id="ARBA00022801"/>
    </source>
</evidence>
<dbReference type="InterPro" id="IPR003593">
    <property type="entry name" value="AAA+_ATPase"/>
</dbReference>
<name>A0A1Y5Q0L3_9GAMM</name>
<dbReference type="PANTHER" id="PTHR42855">
    <property type="entry name" value="ABC TRANSPORTER ATP-BINDING SUBUNIT"/>
    <property type="match status" value="1"/>
</dbReference>
<dbReference type="AlphaFoldDB" id="A0A1Y5Q0L3"/>
<dbReference type="SMART" id="SM00382">
    <property type="entry name" value="AAA"/>
    <property type="match status" value="2"/>
</dbReference>
<evidence type="ECO:0000313" key="13">
    <source>
        <dbReference type="EMBL" id="SBV35793.1"/>
    </source>
</evidence>
<dbReference type="GO" id="GO:0016887">
    <property type="term" value="F:ATP hydrolysis activity"/>
    <property type="evidence" value="ECO:0007669"/>
    <property type="project" value="UniProtKB-UniRule"/>
</dbReference>
<dbReference type="GO" id="GO:0005524">
    <property type="term" value="F:ATP binding"/>
    <property type="evidence" value="ECO:0007669"/>
    <property type="project" value="UniProtKB-UniRule"/>
</dbReference>